<evidence type="ECO:0000256" key="6">
    <source>
        <dbReference type="PROSITE-ProRule" id="PRU00146"/>
    </source>
</evidence>
<name>A0AAJ0FKK3_9PEZI</name>
<keyword evidence="10" id="KW-1185">Reference proteome</keyword>
<dbReference type="SUPFAM" id="SSF57903">
    <property type="entry name" value="FYVE/PHD zinc finger"/>
    <property type="match status" value="1"/>
</dbReference>
<feature type="region of interest" description="Disordered" evidence="7">
    <location>
        <begin position="557"/>
        <end position="673"/>
    </location>
</feature>
<feature type="compositionally biased region" description="Low complexity" evidence="7">
    <location>
        <begin position="465"/>
        <end position="486"/>
    </location>
</feature>
<evidence type="ECO:0000256" key="7">
    <source>
        <dbReference type="SAM" id="MobiDB-lite"/>
    </source>
</evidence>
<feature type="domain" description="PHD-type" evidence="8">
    <location>
        <begin position="724"/>
        <end position="776"/>
    </location>
</feature>
<keyword evidence="2" id="KW-0479">Metal-binding</keyword>
<dbReference type="PANTHER" id="PTHR46174:SF1">
    <property type="entry name" value="CXXC-TYPE ZINC FINGER PROTEIN 1"/>
    <property type="match status" value="1"/>
</dbReference>
<feature type="region of interest" description="Disordered" evidence="7">
    <location>
        <begin position="787"/>
        <end position="812"/>
    </location>
</feature>
<dbReference type="SMART" id="SM00249">
    <property type="entry name" value="PHD"/>
    <property type="match status" value="1"/>
</dbReference>
<dbReference type="InterPro" id="IPR013083">
    <property type="entry name" value="Znf_RING/FYVE/PHD"/>
</dbReference>
<evidence type="ECO:0000313" key="9">
    <source>
        <dbReference type="EMBL" id="KAK1765659.1"/>
    </source>
</evidence>
<feature type="region of interest" description="Disordered" evidence="7">
    <location>
        <begin position="365"/>
        <end position="525"/>
    </location>
</feature>
<keyword evidence="4" id="KW-0862">Zinc</keyword>
<feature type="compositionally biased region" description="Acidic residues" evidence="7">
    <location>
        <begin position="578"/>
        <end position="590"/>
    </location>
</feature>
<dbReference type="GeneID" id="85315665"/>
<evidence type="ECO:0000313" key="10">
    <source>
        <dbReference type="Proteomes" id="UP001244011"/>
    </source>
</evidence>
<keyword evidence="5" id="KW-0539">Nucleus</keyword>
<dbReference type="InterPro" id="IPR001965">
    <property type="entry name" value="Znf_PHD"/>
</dbReference>
<organism evidence="9 10">
    <name type="scientific">Phialemonium atrogriseum</name>
    <dbReference type="NCBI Taxonomy" id="1093897"/>
    <lineage>
        <taxon>Eukaryota</taxon>
        <taxon>Fungi</taxon>
        <taxon>Dikarya</taxon>
        <taxon>Ascomycota</taxon>
        <taxon>Pezizomycotina</taxon>
        <taxon>Sordariomycetes</taxon>
        <taxon>Sordariomycetidae</taxon>
        <taxon>Cephalothecales</taxon>
        <taxon>Cephalothecaceae</taxon>
        <taxon>Phialemonium</taxon>
    </lineage>
</organism>
<comment type="subcellular location">
    <subcellularLocation>
        <location evidence="1">Nucleus</location>
    </subcellularLocation>
</comment>
<evidence type="ECO:0000256" key="1">
    <source>
        <dbReference type="ARBA" id="ARBA00004123"/>
    </source>
</evidence>
<feature type="compositionally biased region" description="Polar residues" evidence="7">
    <location>
        <begin position="609"/>
        <end position="629"/>
    </location>
</feature>
<dbReference type="Proteomes" id="UP001244011">
    <property type="component" value="Unassembled WGS sequence"/>
</dbReference>
<feature type="compositionally biased region" description="Basic and acidic residues" evidence="7">
    <location>
        <begin position="662"/>
        <end position="672"/>
    </location>
</feature>
<dbReference type="InterPro" id="IPR037869">
    <property type="entry name" value="Spp1/CFP1"/>
</dbReference>
<dbReference type="AlphaFoldDB" id="A0AAJ0FKK3"/>
<dbReference type="InterPro" id="IPR019787">
    <property type="entry name" value="Znf_PHD-finger"/>
</dbReference>
<gene>
    <name evidence="9" type="ORF">QBC33DRAFT_612225</name>
</gene>
<feature type="compositionally biased region" description="Polar residues" evidence="7">
    <location>
        <begin position="435"/>
        <end position="456"/>
    </location>
</feature>
<feature type="region of interest" description="Disordered" evidence="7">
    <location>
        <begin position="117"/>
        <end position="197"/>
    </location>
</feature>
<dbReference type="InterPro" id="IPR019786">
    <property type="entry name" value="Zinc_finger_PHD-type_CS"/>
</dbReference>
<dbReference type="PANTHER" id="PTHR46174">
    <property type="entry name" value="CXXC-TYPE ZINC FINGER PROTEIN 1"/>
    <property type="match status" value="1"/>
</dbReference>
<feature type="compositionally biased region" description="Basic and acidic residues" evidence="7">
    <location>
        <begin position="158"/>
        <end position="169"/>
    </location>
</feature>
<evidence type="ECO:0000256" key="4">
    <source>
        <dbReference type="ARBA" id="ARBA00022833"/>
    </source>
</evidence>
<dbReference type="EMBL" id="MU839014">
    <property type="protein sequence ID" value="KAK1765659.1"/>
    <property type="molecule type" value="Genomic_DNA"/>
</dbReference>
<dbReference type="Gene3D" id="3.30.40.10">
    <property type="entry name" value="Zinc/RING finger domain, C3HC4 (zinc finger)"/>
    <property type="match status" value="1"/>
</dbReference>
<evidence type="ECO:0000256" key="3">
    <source>
        <dbReference type="ARBA" id="ARBA00022771"/>
    </source>
</evidence>
<dbReference type="GO" id="GO:0045893">
    <property type="term" value="P:positive regulation of DNA-templated transcription"/>
    <property type="evidence" value="ECO:0007669"/>
    <property type="project" value="TreeGrafter"/>
</dbReference>
<evidence type="ECO:0000259" key="8">
    <source>
        <dbReference type="PROSITE" id="PS50016"/>
    </source>
</evidence>
<dbReference type="PROSITE" id="PS50016">
    <property type="entry name" value="ZF_PHD_2"/>
    <property type="match status" value="1"/>
</dbReference>
<accession>A0AAJ0FKK3</accession>
<dbReference type="GO" id="GO:0048188">
    <property type="term" value="C:Set1C/COMPASS complex"/>
    <property type="evidence" value="ECO:0007669"/>
    <property type="project" value="InterPro"/>
</dbReference>
<comment type="caution">
    <text evidence="9">The sequence shown here is derived from an EMBL/GenBank/DDBJ whole genome shotgun (WGS) entry which is preliminary data.</text>
</comment>
<evidence type="ECO:0000256" key="2">
    <source>
        <dbReference type="ARBA" id="ARBA00022723"/>
    </source>
</evidence>
<keyword evidence="3 6" id="KW-0863">Zinc-finger</keyword>
<dbReference type="GO" id="GO:0008270">
    <property type="term" value="F:zinc ion binding"/>
    <property type="evidence" value="ECO:0007669"/>
    <property type="project" value="UniProtKB-KW"/>
</dbReference>
<dbReference type="InterPro" id="IPR011011">
    <property type="entry name" value="Znf_FYVE_PHD"/>
</dbReference>
<feature type="region of interest" description="Disordered" evidence="7">
    <location>
        <begin position="21"/>
        <end position="46"/>
    </location>
</feature>
<dbReference type="RefSeq" id="XP_060281872.1">
    <property type="nucleotide sequence ID" value="XM_060432478.1"/>
</dbReference>
<reference evidence="9" key="1">
    <citation type="submission" date="2023-06" db="EMBL/GenBank/DDBJ databases">
        <title>Genome-scale phylogeny and comparative genomics of the fungal order Sordariales.</title>
        <authorList>
            <consortium name="Lawrence Berkeley National Laboratory"/>
            <person name="Hensen N."/>
            <person name="Bonometti L."/>
            <person name="Westerberg I."/>
            <person name="Brannstrom I.O."/>
            <person name="Guillou S."/>
            <person name="Cros-Aarteil S."/>
            <person name="Calhoun S."/>
            <person name="Haridas S."/>
            <person name="Kuo A."/>
            <person name="Mondo S."/>
            <person name="Pangilinan J."/>
            <person name="Riley R."/>
            <person name="Labutti K."/>
            <person name="Andreopoulos B."/>
            <person name="Lipzen A."/>
            <person name="Chen C."/>
            <person name="Yanf M."/>
            <person name="Daum C."/>
            <person name="Ng V."/>
            <person name="Clum A."/>
            <person name="Steindorff A."/>
            <person name="Ohm R."/>
            <person name="Martin F."/>
            <person name="Silar P."/>
            <person name="Natvig D."/>
            <person name="Lalanne C."/>
            <person name="Gautier V."/>
            <person name="Ament-Velasquez S.L."/>
            <person name="Kruys A."/>
            <person name="Hutchinson M.I."/>
            <person name="Powell A.J."/>
            <person name="Barry K."/>
            <person name="Miller A.N."/>
            <person name="Grigoriev I.V."/>
            <person name="Debuchy R."/>
            <person name="Gladieux P."/>
            <person name="Thoren M.H."/>
            <person name="Johannesson H."/>
        </authorList>
    </citation>
    <scope>NUCLEOTIDE SEQUENCE</scope>
    <source>
        <strain evidence="9">8032-3</strain>
    </source>
</reference>
<evidence type="ECO:0000256" key="5">
    <source>
        <dbReference type="ARBA" id="ARBA00023242"/>
    </source>
</evidence>
<dbReference type="PROSITE" id="PS01359">
    <property type="entry name" value="ZF_PHD_1"/>
    <property type="match status" value="1"/>
</dbReference>
<protein>
    <recommendedName>
        <fullName evidence="8">PHD-type domain-containing protein</fullName>
    </recommendedName>
</protein>
<dbReference type="Pfam" id="PF20826">
    <property type="entry name" value="PHD_5"/>
    <property type="match status" value="1"/>
</dbReference>
<feature type="region of interest" description="Disordered" evidence="7">
    <location>
        <begin position="76"/>
        <end position="104"/>
    </location>
</feature>
<proteinExistence type="predicted"/>
<sequence length="812" mass="86866">MSGDQLASRQAQLTLVPRLVSFGDPNAQPPTPKQTPTSAIFPSPVFETPKNNRCHLDESSGWTPRFAEEYSVFNSTPGNLRGEREPSAEFGSLTPYPPPSAGQKRLLSADDIAADIATHGGHFSPKPNISSLSPVDPHRRLPSSANPLAGGFEECVANDERPSPQERTSKKVRRGTIAKQGQGQTATPPPSTRKGSRKLAPKLDINTMQHAQGFSQPDFTDAAQQPNMDTFVTTPGDMFGYPLSATAPAFADQRPFWDQDPGIAGMDMDFGPASADVFQPPTPGGHGPMGSIDWSRANQIFPEPGVVPQHNQENAHPARRERLIAAKASMRLDTSSADQSMFVGTYPTPIDDPFGIVGNSGGVDPGLLFSRPPSSSMDNPFNPVELPPSSSAPPAPQSTQPSQPAPAPARIKTPAAIRRSMSVKELGSGKRTDRTIVSSPTRSTSRPGGLSRSFSETRGKKPVGRASLPTLAPAAPRPQAQLSSSAGVGASRPVVSQHSRAGGRSSPLKSHHHHRLSSLSSIPETLGARARTQAKFTIDANGRARVETTVMVDEVAPPTIRTRHSAQPLLRHPQWNSSEDDDSSSEDDDPIIIPSRNTSFALPEPPKPSNTHPFHSSQRSISDLSTASYGSLLGGSPDDGESEAETVMNEATPTGKPGDAASELRKLRESRQKMAWSAKQRQFASSGLSTAAFVGSYSEQDIVSPTTLTNSSLPTPSTDSRSHGLRCVCNRLEVDRDGNGFMVQCESCEMWLHGRCVNITKRTQPSVYICAFCANTPNMRGGRIRDNGRAFGTMGPSGSATSPLAHKSFKFR</sequence>